<gene>
    <name evidence="3" type="ORF">HICCMSTLAB_LOCUS12009</name>
</gene>
<dbReference type="AlphaFoldDB" id="A0A8J2MRT6"/>
<dbReference type="GO" id="GO:0001517">
    <property type="term" value="F:N-acetylglucosamine 6-O-sulfotransferase activity"/>
    <property type="evidence" value="ECO:0007669"/>
    <property type="project" value="TreeGrafter"/>
</dbReference>
<dbReference type="Pfam" id="PF00685">
    <property type="entry name" value="Sulfotransfer_1"/>
    <property type="match status" value="1"/>
</dbReference>
<organism evidence="3 4">
    <name type="scientific">Cotesia congregata</name>
    <name type="common">Parasitoid wasp</name>
    <name type="synonym">Apanteles congregatus</name>
    <dbReference type="NCBI Taxonomy" id="51543"/>
    <lineage>
        <taxon>Eukaryota</taxon>
        <taxon>Metazoa</taxon>
        <taxon>Ecdysozoa</taxon>
        <taxon>Arthropoda</taxon>
        <taxon>Hexapoda</taxon>
        <taxon>Insecta</taxon>
        <taxon>Pterygota</taxon>
        <taxon>Neoptera</taxon>
        <taxon>Endopterygota</taxon>
        <taxon>Hymenoptera</taxon>
        <taxon>Apocrita</taxon>
        <taxon>Ichneumonoidea</taxon>
        <taxon>Braconidae</taxon>
        <taxon>Microgastrinae</taxon>
        <taxon>Cotesia</taxon>
    </lineage>
</organism>
<evidence type="ECO:0000259" key="2">
    <source>
        <dbReference type="Pfam" id="PF00685"/>
    </source>
</evidence>
<dbReference type="InterPro" id="IPR027417">
    <property type="entry name" value="P-loop_NTPase"/>
</dbReference>
<dbReference type="OrthoDB" id="6138663at2759"/>
<comment type="caution">
    <text evidence="3">The sequence shown here is derived from an EMBL/GenBank/DDBJ whole genome shotgun (WGS) entry which is preliminary data.</text>
</comment>
<dbReference type="Gene3D" id="3.40.50.300">
    <property type="entry name" value="P-loop containing nucleotide triphosphate hydrolases"/>
    <property type="match status" value="1"/>
</dbReference>
<protein>
    <submittedName>
        <fullName evidence="3">Similar to Chst5: Carbohydrate sulfotransferase 5 (Mus musculus)</fullName>
    </submittedName>
</protein>
<keyword evidence="1" id="KW-0812">Transmembrane</keyword>
<dbReference type="InterPro" id="IPR051135">
    <property type="entry name" value="Gal/GlcNAc/GalNAc_ST"/>
</dbReference>
<dbReference type="EMBL" id="CAJNRD030001123">
    <property type="protein sequence ID" value="CAG5104452.1"/>
    <property type="molecule type" value="Genomic_DNA"/>
</dbReference>
<proteinExistence type="predicted"/>
<evidence type="ECO:0000313" key="4">
    <source>
        <dbReference type="Proteomes" id="UP000786811"/>
    </source>
</evidence>
<dbReference type="PANTHER" id="PTHR10704">
    <property type="entry name" value="CARBOHYDRATE SULFOTRANSFERASE"/>
    <property type="match status" value="1"/>
</dbReference>
<keyword evidence="4" id="KW-1185">Reference proteome</keyword>
<dbReference type="SUPFAM" id="SSF52540">
    <property type="entry name" value="P-loop containing nucleoside triphosphate hydrolases"/>
    <property type="match status" value="1"/>
</dbReference>
<evidence type="ECO:0000313" key="3">
    <source>
        <dbReference type="EMBL" id="CAG5104452.1"/>
    </source>
</evidence>
<dbReference type="Proteomes" id="UP000786811">
    <property type="component" value="Unassembled WGS sequence"/>
</dbReference>
<evidence type="ECO:0000256" key="1">
    <source>
        <dbReference type="SAM" id="Phobius"/>
    </source>
</evidence>
<keyword evidence="1" id="KW-0472">Membrane</keyword>
<dbReference type="FunFam" id="3.40.50.300:FF:001931">
    <property type="entry name" value="Blast:Carbohydrate sulfotransferase 4"/>
    <property type="match status" value="1"/>
</dbReference>
<feature type="domain" description="Sulfotransferase" evidence="2">
    <location>
        <begin position="133"/>
        <end position="404"/>
    </location>
</feature>
<dbReference type="GO" id="GO:0006790">
    <property type="term" value="P:sulfur compound metabolic process"/>
    <property type="evidence" value="ECO:0007669"/>
    <property type="project" value="TreeGrafter"/>
</dbReference>
<keyword evidence="1" id="KW-1133">Transmembrane helix</keyword>
<name>A0A8J2MRT6_COTCN</name>
<dbReference type="GO" id="GO:0006044">
    <property type="term" value="P:N-acetylglucosamine metabolic process"/>
    <property type="evidence" value="ECO:0007669"/>
    <property type="project" value="TreeGrafter"/>
</dbReference>
<dbReference type="PANTHER" id="PTHR10704:SF44">
    <property type="entry name" value="LD35051P-RELATED"/>
    <property type="match status" value="1"/>
</dbReference>
<sequence length="427" mass="50114">MLVMICNKIQHATEEDNNQLSFFILVGLTSLCILVLIFNQRYYNIIENHIQPIISDVEIRSRNNVKQHQDPFTIFSERINLSFLEIQDVVDQQRSNIERDMENYEYPNGKYGLNISHLDDLVMEKGGRPIRSVILANWRSGSTFVGDVVNSHPANFYHYEPLLDFGIVQVRGPPLAQSAIVNIYALFNCEYNKLQNYLDFGKTHPWVFNHNTHLWTQCVIHRKICWDPLFVTKFCRIFPFQSMKLVRLRLRIAQMLLEDRSLGVRMVLLIRDPRGLMQSRKHRNWCPDSPDCSDPARVCADMVSDYEVAVRLREKYPRNFKVLRYEDLSVDPFSNAKELFEFYGLNFHSNVKNFLETHTKNDFGGVSSTFRNSKAAPFHWRNDLDFEEVEEIQSVCSTAMRLWGYVLALNETHQREFNPIAKDYQPL</sequence>
<feature type="transmembrane region" description="Helical" evidence="1">
    <location>
        <begin position="20"/>
        <end position="38"/>
    </location>
</feature>
<accession>A0A8J2MRT6</accession>
<dbReference type="InterPro" id="IPR000863">
    <property type="entry name" value="Sulfotransferase_dom"/>
</dbReference>
<reference evidence="3" key="1">
    <citation type="submission" date="2021-04" db="EMBL/GenBank/DDBJ databases">
        <authorList>
            <person name="Chebbi M.A.C M."/>
        </authorList>
    </citation>
    <scope>NUCLEOTIDE SEQUENCE</scope>
</reference>